<accession>A0A1V8T7Z8</accession>
<dbReference type="PANTHER" id="PTHR31087">
    <property type="match status" value="1"/>
</dbReference>
<comment type="similarity">
    <text evidence="1">Belongs to the LOR family.</text>
</comment>
<organism evidence="2 3">
    <name type="scientific">Cryoendolithus antarcticus</name>
    <dbReference type="NCBI Taxonomy" id="1507870"/>
    <lineage>
        <taxon>Eukaryota</taxon>
        <taxon>Fungi</taxon>
        <taxon>Dikarya</taxon>
        <taxon>Ascomycota</taxon>
        <taxon>Pezizomycotina</taxon>
        <taxon>Dothideomycetes</taxon>
        <taxon>Dothideomycetidae</taxon>
        <taxon>Cladosporiales</taxon>
        <taxon>Cladosporiaceae</taxon>
        <taxon>Cryoendolithus</taxon>
    </lineage>
</organism>
<dbReference type="EMBL" id="NAJO01000014">
    <property type="protein sequence ID" value="OQO07348.1"/>
    <property type="molecule type" value="Genomic_DNA"/>
</dbReference>
<protein>
    <recommendedName>
        <fullName evidence="4">Protein LURP-one-related 15</fullName>
    </recommendedName>
</protein>
<dbReference type="AlphaFoldDB" id="A0A1V8T7Z8"/>
<dbReference type="InterPro" id="IPR007612">
    <property type="entry name" value="LOR"/>
</dbReference>
<dbReference type="Gene3D" id="2.40.160.200">
    <property type="entry name" value="LURP1-related"/>
    <property type="match status" value="1"/>
</dbReference>
<dbReference type="Proteomes" id="UP000192596">
    <property type="component" value="Unassembled WGS sequence"/>
</dbReference>
<dbReference type="SUPFAM" id="SSF54518">
    <property type="entry name" value="Tubby C-terminal domain-like"/>
    <property type="match status" value="1"/>
</dbReference>
<gene>
    <name evidence="2" type="ORF">B0A48_07045</name>
</gene>
<evidence type="ECO:0000313" key="3">
    <source>
        <dbReference type="Proteomes" id="UP000192596"/>
    </source>
</evidence>
<evidence type="ECO:0000313" key="2">
    <source>
        <dbReference type="EMBL" id="OQO07348.1"/>
    </source>
</evidence>
<dbReference type="OrthoDB" id="97518at2759"/>
<dbReference type="InterPro" id="IPR025659">
    <property type="entry name" value="Tubby-like_C"/>
</dbReference>
<dbReference type="STRING" id="1507870.A0A1V8T7Z8"/>
<dbReference type="InParanoid" id="A0A1V8T7Z8"/>
<proteinExistence type="inferred from homology"/>
<evidence type="ECO:0008006" key="4">
    <source>
        <dbReference type="Google" id="ProtNLM"/>
    </source>
</evidence>
<dbReference type="PANTHER" id="PTHR31087:SF161">
    <property type="entry name" value="TUBBY C 2 FAMILY PROTEIN"/>
    <property type="match status" value="1"/>
</dbReference>
<reference evidence="3" key="1">
    <citation type="submission" date="2017-03" db="EMBL/GenBank/DDBJ databases">
        <title>Genomes of endolithic fungi from Antarctica.</title>
        <authorList>
            <person name="Coleine C."/>
            <person name="Masonjones S."/>
            <person name="Stajich J.E."/>
        </authorList>
    </citation>
    <scope>NUCLEOTIDE SEQUENCE [LARGE SCALE GENOMIC DNA]</scope>
    <source>
        <strain evidence="3">CCFEE 5527</strain>
    </source>
</reference>
<dbReference type="Pfam" id="PF04525">
    <property type="entry name" value="LOR"/>
    <property type="match status" value="1"/>
</dbReference>
<dbReference type="InterPro" id="IPR038595">
    <property type="entry name" value="LOR_sf"/>
</dbReference>
<name>A0A1V8T7Z8_9PEZI</name>
<keyword evidence="3" id="KW-1185">Reference proteome</keyword>
<comment type="caution">
    <text evidence="2">The sequence shown here is derived from an EMBL/GenBank/DDBJ whole genome shotgun (WGS) entry which is preliminary data.</text>
</comment>
<evidence type="ECO:0000256" key="1">
    <source>
        <dbReference type="ARBA" id="ARBA00005437"/>
    </source>
</evidence>
<sequence length="198" mass="21634">MAVPPALAPFQVPIGPQPPNVAFYSPEPQTLQMKEKVFSLSGDDFSVTTVSGIQVCKVKGKAVSLHDTKKFTDMMNNELFTLKNKTLAIHKSFVGTSPHGHDFEVKGKFSIGTSKSQVLFKNAADGAAIELDVKGDWFDRKASITLGGRPVAEIQRSFANVRQIFGDKQTYFVTVAPNVDLTLIAALCICLDEKENEK</sequence>